<reference evidence="1" key="2">
    <citation type="submission" date="2016-06" db="EMBL/GenBank/DDBJ databases">
        <title>The genome of a short-lived fish provides insights into sex chromosome evolution and the genetic control of aging.</title>
        <authorList>
            <person name="Reichwald K."/>
            <person name="Felder M."/>
            <person name="Petzold A."/>
            <person name="Koch P."/>
            <person name="Groth M."/>
            <person name="Platzer M."/>
        </authorList>
    </citation>
    <scope>NUCLEOTIDE SEQUENCE</scope>
    <source>
        <tissue evidence="1">Brain</tissue>
    </source>
</reference>
<gene>
    <name evidence="1" type="primary">PCON_04198</name>
</gene>
<dbReference type="AlphaFoldDB" id="A0A1A8F9U9"/>
<name>A0A1A8F9U9_9TELE</name>
<reference evidence="1" key="1">
    <citation type="submission" date="2016-05" db="EMBL/GenBank/DDBJ databases">
        <authorList>
            <person name="Lavstsen T."/>
            <person name="Jespersen J.S."/>
        </authorList>
    </citation>
    <scope>NUCLEOTIDE SEQUENCE</scope>
    <source>
        <tissue evidence="1">Brain</tissue>
    </source>
</reference>
<protein>
    <submittedName>
        <fullName evidence="1">Uncharacterized protein</fullName>
    </submittedName>
</protein>
<dbReference type="EMBL" id="HAEB01009325">
    <property type="protein sequence ID" value="SBQ55852.1"/>
    <property type="molecule type" value="Transcribed_RNA"/>
</dbReference>
<accession>A0A1A8F9U9</accession>
<sequence length="63" mass="6721">SHACCCSSYRSHPGCCKSCQVFESSQSSCSCPSVPESPVPCGFWASGIRPLRGGYCHDLPRPP</sequence>
<evidence type="ECO:0000313" key="1">
    <source>
        <dbReference type="EMBL" id="SBQ55852.1"/>
    </source>
</evidence>
<proteinExistence type="predicted"/>
<organism evidence="1">
    <name type="scientific">Nothobranchius korthausae</name>
    <dbReference type="NCBI Taxonomy" id="1143690"/>
    <lineage>
        <taxon>Eukaryota</taxon>
        <taxon>Metazoa</taxon>
        <taxon>Chordata</taxon>
        <taxon>Craniata</taxon>
        <taxon>Vertebrata</taxon>
        <taxon>Euteleostomi</taxon>
        <taxon>Actinopterygii</taxon>
        <taxon>Neopterygii</taxon>
        <taxon>Teleostei</taxon>
        <taxon>Neoteleostei</taxon>
        <taxon>Acanthomorphata</taxon>
        <taxon>Ovalentaria</taxon>
        <taxon>Atherinomorphae</taxon>
        <taxon>Cyprinodontiformes</taxon>
        <taxon>Nothobranchiidae</taxon>
        <taxon>Nothobranchius</taxon>
    </lineage>
</organism>
<feature type="non-terminal residue" evidence="1">
    <location>
        <position position="1"/>
    </location>
</feature>